<comment type="caution">
    <text evidence="1">The sequence shown here is derived from an EMBL/GenBank/DDBJ whole genome shotgun (WGS) entry which is preliminary data.</text>
</comment>
<proteinExistence type="predicted"/>
<gene>
    <name evidence="1" type="ORF">MKS88_003012</name>
</gene>
<dbReference type="Proteomes" id="UP001056978">
    <property type="component" value="Chromosome 9"/>
</dbReference>
<sequence>MENCFKASTSSYFFAASPLFMLRLKMVNEEKELMSYHEYKRRVKKITEELKREKKKTINKSKKSENLLKLEEELNRLIVLYNNKGSNNNKRGEGEEEKEEIEKDNNLSFTDNLYSYNEISKKMLKNKKKTQLKELEEELNEKSKNKIGEVEYNELLEILKKLNKTIYSIAPDGNCLYESILHQLRQRRTNNYEFSRRDFLNQLSEDNFSLEKVDLKNYENKKNFDFTIFTDINPYDLNSEILRFLTAIYILQNEEIFKYFIYNEDDYADNDVYFSYCQGITNGVYGSEIEIKALSNILQKKITVFDTNMNISYESITTQLLIFKRKSRAQILCTYINIKEYPSIWVRAIFMLKWNGISILPQNRYANVRNRKEET</sequence>
<reference evidence="1" key="1">
    <citation type="submission" date="2022-06" db="EMBL/GenBank/DDBJ databases">
        <title>The First Complete Genome of the Simian Malaria Parasite Plasmodium brasilianum.</title>
        <authorList>
            <person name="Bajic M."/>
            <person name="Ravishankar S."/>
        </authorList>
    </citation>
    <scope>NUCLEOTIDE SEQUENCE</scope>
    <source>
        <strain evidence="1">Bolivian I</strain>
    </source>
</reference>
<accession>A0ACB9YA41</accession>
<protein>
    <submittedName>
        <fullName evidence="1">OTU domain-containing protein</fullName>
    </submittedName>
</protein>
<organism evidence="1 2">
    <name type="scientific">Plasmodium brasilianum</name>
    <dbReference type="NCBI Taxonomy" id="5824"/>
    <lineage>
        <taxon>Eukaryota</taxon>
        <taxon>Sar</taxon>
        <taxon>Alveolata</taxon>
        <taxon>Apicomplexa</taxon>
        <taxon>Aconoidasida</taxon>
        <taxon>Haemosporida</taxon>
        <taxon>Plasmodiidae</taxon>
        <taxon>Plasmodium</taxon>
        <taxon>Plasmodium (Plasmodium)</taxon>
    </lineage>
</organism>
<evidence type="ECO:0000313" key="1">
    <source>
        <dbReference type="EMBL" id="KAI4838529.1"/>
    </source>
</evidence>
<keyword evidence="2" id="KW-1185">Reference proteome</keyword>
<evidence type="ECO:0000313" key="2">
    <source>
        <dbReference type="Proteomes" id="UP001056978"/>
    </source>
</evidence>
<dbReference type="EMBL" id="CM043777">
    <property type="protein sequence ID" value="KAI4838529.1"/>
    <property type="molecule type" value="Genomic_DNA"/>
</dbReference>
<name>A0ACB9YA41_PLABR</name>